<keyword evidence="1" id="KW-0472">Membrane</keyword>
<keyword evidence="1" id="KW-1133">Transmembrane helix</keyword>
<organism evidence="2 3">
    <name type="scientific">Luteolibacter rhizosphaerae</name>
    <dbReference type="NCBI Taxonomy" id="2989719"/>
    <lineage>
        <taxon>Bacteria</taxon>
        <taxon>Pseudomonadati</taxon>
        <taxon>Verrucomicrobiota</taxon>
        <taxon>Verrucomicrobiia</taxon>
        <taxon>Verrucomicrobiales</taxon>
        <taxon>Verrucomicrobiaceae</taxon>
        <taxon>Luteolibacter</taxon>
    </lineage>
</organism>
<comment type="caution">
    <text evidence="2">The sequence shown here is derived from an EMBL/GenBank/DDBJ whole genome shotgun (WGS) entry which is preliminary data.</text>
</comment>
<dbReference type="RefSeq" id="WP_264514642.1">
    <property type="nucleotide sequence ID" value="NZ_JAPDDR010000008.1"/>
</dbReference>
<accession>A0ABT3G5H2</accession>
<evidence type="ECO:0000313" key="3">
    <source>
        <dbReference type="Proteomes" id="UP001165653"/>
    </source>
</evidence>
<keyword evidence="3" id="KW-1185">Reference proteome</keyword>
<evidence type="ECO:0000256" key="1">
    <source>
        <dbReference type="SAM" id="Phobius"/>
    </source>
</evidence>
<reference evidence="2" key="1">
    <citation type="submission" date="2022-10" db="EMBL/GenBank/DDBJ databases">
        <title>Luteolibacter sp. GHJ8, whole genome shotgun sequencing project.</title>
        <authorList>
            <person name="Zhao G."/>
            <person name="Shen L."/>
        </authorList>
    </citation>
    <scope>NUCLEOTIDE SEQUENCE</scope>
    <source>
        <strain evidence="2">GHJ8</strain>
    </source>
</reference>
<sequence>MRIILYILGSLILLGALCYAATLVGVPPVWVGVIGAIIFGLGIMGAARTGTRGGTTDSGTSTVINKVE</sequence>
<dbReference type="EMBL" id="JAPDDR010000008">
    <property type="protein sequence ID" value="MCW1915102.1"/>
    <property type="molecule type" value="Genomic_DNA"/>
</dbReference>
<dbReference type="Proteomes" id="UP001165653">
    <property type="component" value="Unassembled WGS sequence"/>
</dbReference>
<protein>
    <submittedName>
        <fullName evidence="2">Uncharacterized protein</fullName>
    </submittedName>
</protein>
<feature type="transmembrane region" description="Helical" evidence="1">
    <location>
        <begin position="30"/>
        <end position="47"/>
    </location>
</feature>
<proteinExistence type="predicted"/>
<evidence type="ECO:0000313" key="2">
    <source>
        <dbReference type="EMBL" id="MCW1915102.1"/>
    </source>
</evidence>
<name>A0ABT3G5H2_9BACT</name>
<keyword evidence="1" id="KW-0812">Transmembrane</keyword>
<gene>
    <name evidence="2" type="ORF">OJ996_16060</name>
</gene>